<feature type="transmembrane region" description="Helical" evidence="8">
    <location>
        <begin position="316"/>
        <end position="336"/>
    </location>
</feature>
<dbReference type="InterPro" id="IPR029020">
    <property type="entry name" value="Ammonium/urea_transptr"/>
</dbReference>
<feature type="transmembrane region" description="Helical" evidence="8">
    <location>
        <begin position="79"/>
        <end position="100"/>
    </location>
</feature>
<keyword evidence="3 8" id="KW-0813">Transport</keyword>
<dbReference type="PANTHER" id="PTHR43029">
    <property type="entry name" value="AMMONIUM TRANSPORTER MEP2"/>
    <property type="match status" value="1"/>
</dbReference>
<feature type="transmembrane region" description="Helical" evidence="8">
    <location>
        <begin position="134"/>
        <end position="154"/>
    </location>
</feature>
<dbReference type="InterPro" id="IPR024041">
    <property type="entry name" value="NH4_transpt_AmtB-like_dom"/>
</dbReference>
<dbReference type="PROSITE" id="PS01219">
    <property type="entry name" value="AMMONIUM_TRANSP"/>
    <property type="match status" value="1"/>
</dbReference>
<dbReference type="Pfam" id="PF00909">
    <property type="entry name" value="Ammonium_transp"/>
    <property type="match status" value="1"/>
</dbReference>
<comment type="subcellular location">
    <subcellularLocation>
        <location evidence="8">Cell membrane</location>
        <topology evidence="8">Multi-pass membrane protein</topology>
    </subcellularLocation>
    <subcellularLocation>
        <location evidence="1">Membrane</location>
        <topology evidence="1">Multi-pass membrane protein</topology>
    </subcellularLocation>
</comment>
<dbReference type="GO" id="GO:0008519">
    <property type="term" value="F:ammonium channel activity"/>
    <property type="evidence" value="ECO:0007669"/>
    <property type="project" value="InterPro"/>
</dbReference>
<dbReference type="RefSeq" id="WP_044406075.1">
    <property type="nucleotide sequence ID" value="NZ_JXXE01000077.1"/>
</dbReference>
<evidence type="ECO:0000256" key="8">
    <source>
        <dbReference type="RuleBase" id="RU362002"/>
    </source>
</evidence>
<dbReference type="PATRIC" id="fig|1076.23.peg.6444"/>
<evidence type="ECO:0000313" key="11">
    <source>
        <dbReference type="EMBL" id="KIZ47459.1"/>
    </source>
</evidence>
<dbReference type="PRINTS" id="PR00342">
    <property type="entry name" value="RHESUSRHD"/>
</dbReference>
<dbReference type="NCBIfam" id="TIGR00836">
    <property type="entry name" value="amt"/>
    <property type="match status" value="1"/>
</dbReference>
<feature type="transmembrane region" description="Helical" evidence="8">
    <location>
        <begin position="348"/>
        <end position="373"/>
    </location>
</feature>
<dbReference type="SUPFAM" id="SSF111352">
    <property type="entry name" value="Ammonium transporter"/>
    <property type="match status" value="1"/>
</dbReference>
<keyword evidence="6 8" id="KW-0472">Membrane</keyword>
<dbReference type="Proteomes" id="UP000032515">
    <property type="component" value="Unassembled WGS sequence"/>
</dbReference>
<evidence type="ECO:0000256" key="9">
    <source>
        <dbReference type="SAM" id="SignalP"/>
    </source>
</evidence>
<organism evidence="11 12">
    <name type="scientific">Rhodopseudomonas palustris</name>
    <dbReference type="NCBI Taxonomy" id="1076"/>
    <lineage>
        <taxon>Bacteria</taxon>
        <taxon>Pseudomonadati</taxon>
        <taxon>Pseudomonadota</taxon>
        <taxon>Alphaproteobacteria</taxon>
        <taxon>Hyphomicrobiales</taxon>
        <taxon>Nitrobacteraceae</taxon>
        <taxon>Rhodopseudomonas</taxon>
    </lineage>
</organism>
<evidence type="ECO:0000313" key="12">
    <source>
        <dbReference type="Proteomes" id="UP000032515"/>
    </source>
</evidence>
<dbReference type="OrthoDB" id="9814202at2"/>
<protein>
    <recommendedName>
        <fullName evidence="8">Ammonium transporter</fullName>
    </recommendedName>
</protein>
<feature type="transmembrane region" description="Helical" evidence="8">
    <location>
        <begin position="161"/>
        <end position="183"/>
    </location>
</feature>
<dbReference type="InterPro" id="IPR018047">
    <property type="entry name" value="Ammonium_transpt_CS"/>
</dbReference>
<proteinExistence type="inferred from homology"/>
<comment type="caution">
    <text evidence="11">The sequence shown here is derived from an EMBL/GenBank/DDBJ whole genome shotgun (WGS) entry which is preliminary data.</text>
</comment>
<keyword evidence="7 8" id="KW-0924">Ammonia transport</keyword>
<reference evidence="11 12" key="1">
    <citation type="submission" date="2014-11" db="EMBL/GenBank/DDBJ databases">
        <title>Genomics and ecophysiology of heterotrophic nitrogen fixing bacteria isolated from estuarine surface water.</title>
        <authorList>
            <person name="Bentzon-Tilia M."/>
            <person name="Severin I."/>
            <person name="Hansen L.H."/>
            <person name="Riemann L."/>
        </authorList>
    </citation>
    <scope>NUCLEOTIDE SEQUENCE [LARGE SCALE GENOMIC DNA]</scope>
    <source>
        <strain evidence="11 12">BAL398</strain>
    </source>
</reference>
<evidence type="ECO:0000256" key="3">
    <source>
        <dbReference type="ARBA" id="ARBA00022448"/>
    </source>
</evidence>
<feature type="domain" description="Ammonium transporter AmtB-like" evidence="10">
    <location>
        <begin position="42"/>
        <end position="435"/>
    </location>
</feature>
<comment type="similarity">
    <text evidence="2 8">Belongs to the ammonia transporter channel (TC 1.A.11.2) family.</text>
</comment>
<accession>A0A0D7F328</accession>
<feature type="transmembrane region" description="Helical" evidence="8">
    <location>
        <begin position="229"/>
        <end position="249"/>
    </location>
</feature>
<evidence type="ECO:0000256" key="5">
    <source>
        <dbReference type="ARBA" id="ARBA00022989"/>
    </source>
</evidence>
<evidence type="ECO:0000256" key="7">
    <source>
        <dbReference type="ARBA" id="ARBA00023177"/>
    </source>
</evidence>
<evidence type="ECO:0000256" key="6">
    <source>
        <dbReference type="ARBA" id="ARBA00023136"/>
    </source>
</evidence>
<evidence type="ECO:0000256" key="1">
    <source>
        <dbReference type="ARBA" id="ARBA00004141"/>
    </source>
</evidence>
<dbReference type="AlphaFoldDB" id="A0A0D7F328"/>
<keyword evidence="4 8" id="KW-0812">Transmembrane</keyword>
<feature type="transmembrane region" description="Helical" evidence="8">
    <location>
        <begin position="45"/>
        <end position="67"/>
    </location>
</feature>
<feature type="chain" id="PRO_5002320251" description="Ammonium transporter" evidence="9">
    <location>
        <begin position="30"/>
        <end position="437"/>
    </location>
</feature>
<dbReference type="GO" id="GO:0005886">
    <property type="term" value="C:plasma membrane"/>
    <property type="evidence" value="ECO:0007669"/>
    <property type="project" value="UniProtKB-SubCell"/>
</dbReference>
<name>A0A0D7F328_RHOPL</name>
<dbReference type="Gene3D" id="1.10.3430.10">
    <property type="entry name" value="Ammonium transporter AmtB like domains"/>
    <property type="match status" value="1"/>
</dbReference>
<gene>
    <name evidence="11" type="ORF">OO17_04270</name>
</gene>
<dbReference type="InterPro" id="IPR002229">
    <property type="entry name" value="RhesusRHD"/>
</dbReference>
<feature type="transmembrane region" description="Helical" evidence="8">
    <location>
        <begin position="261"/>
        <end position="280"/>
    </location>
</feature>
<evidence type="ECO:0000256" key="4">
    <source>
        <dbReference type="ARBA" id="ARBA00022692"/>
    </source>
</evidence>
<evidence type="ECO:0000256" key="2">
    <source>
        <dbReference type="ARBA" id="ARBA00005887"/>
    </source>
</evidence>
<keyword evidence="9" id="KW-0732">Signal</keyword>
<feature type="transmembrane region" description="Helical" evidence="8">
    <location>
        <begin position="385"/>
        <end position="407"/>
    </location>
</feature>
<dbReference type="InterPro" id="IPR001905">
    <property type="entry name" value="Ammonium_transpt"/>
</dbReference>
<evidence type="ECO:0000259" key="10">
    <source>
        <dbReference type="Pfam" id="PF00909"/>
    </source>
</evidence>
<feature type="transmembrane region" description="Helical" evidence="8">
    <location>
        <begin position="292"/>
        <end position="310"/>
    </location>
</feature>
<dbReference type="EMBL" id="JXXE01000077">
    <property type="protein sequence ID" value="KIZ47459.1"/>
    <property type="molecule type" value="Genomic_DNA"/>
</dbReference>
<keyword evidence="5 8" id="KW-1133">Transmembrane helix</keyword>
<feature type="transmembrane region" description="Helical" evidence="8">
    <location>
        <begin position="195"/>
        <end position="217"/>
    </location>
</feature>
<sequence>MTGRYCAASTALAAVVALVAGLLATPAQAQALSGTISAADTAWMMVASAFVLMMTIPGLALFYSGMVRKKNVLATMAQSLAAVAIISVLWVAFGYSLAFVGDGAWIGSLDRVFLAGMTMDGVNPLARTIPEALFMLYEMTFAVITVALVAGSVADRMRFSAYLLFSILWFVVVYVPLAHWVWGGGFLARAGVLDFAGGLVVHLSAGTGGLVGAMVLGRRHGYGADNLSPFDLSLAVIGTGLLWVGWFGFNGGSALAANSRAVMAITSTHLAACAGALTWGGIEWLTRRKPSVLGMISGAVAGLGTITPASGYVEPWHGLVIGVIAGLVCYWACTWLKHRFNYDDSLDVFGVHGIGGLTGTVLAGVFATAAIGGTSGLIEGNPWQLVIQLGGVAVTLLWSGAATYGLLKLVGVFVPLRVSRAHEIEGLDISQHGEALQ</sequence>
<dbReference type="PANTHER" id="PTHR43029:SF10">
    <property type="entry name" value="AMMONIUM TRANSPORTER MEP2"/>
    <property type="match status" value="1"/>
</dbReference>
<feature type="signal peptide" evidence="9">
    <location>
        <begin position="1"/>
        <end position="29"/>
    </location>
</feature>